<dbReference type="Proteomes" id="UP000828941">
    <property type="component" value="Chromosome 8"/>
</dbReference>
<organism evidence="1 2">
    <name type="scientific">Bauhinia variegata</name>
    <name type="common">Purple orchid tree</name>
    <name type="synonym">Phanera variegata</name>
    <dbReference type="NCBI Taxonomy" id="167791"/>
    <lineage>
        <taxon>Eukaryota</taxon>
        <taxon>Viridiplantae</taxon>
        <taxon>Streptophyta</taxon>
        <taxon>Embryophyta</taxon>
        <taxon>Tracheophyta</taxon>
        <taxon>Spermatophyta</taxon>
        <taxon>Magnoliopsida</taxon>
        <taxon>eudicotyledons</taxon>
        <taxon>Gunneridae</taxon>
        <taxon>Pentapetalae</taxon>
        <taxon>rosids</taxon>
        <taxon>fabids</taxon>
        <taxon>Fabales</taxon>
        <taxon>Fabaceae</taxon>
        <taxon>Cercidoideae</taxon>
        <taxon>Cercideae</taxon>
        <taxon>Bauhiniinae</taxon>
        <taxon>Bauhinia</taxon>
    </lineage>
</organism>
<dbReference type="EMBL" id="CM039433">
    <property type="protein sequence ID" value="KAI4327344.1"/>
    <property type="molecule type" value="Genomic_DNA"/>
</dbReference>
<evidence type="ECO:0000313" key="1">
    <source>
        <dbReference type="EMBL" id="KAI4327344.1"/>
    </source>
</evidence>
<comment type="caution">
    <text evidence="1">The sequence shown here is derived from an EMBL/GenBank/DDBJ whole genome shotgun (WGS) entry which is preliminary data.</text>
</comment>
<sequence>MLPTQLVVSPRCLGNTNILFTHRIRTLVNGISGLQREIITSQKILCMFSFSRRSYLLSKVPTYHSSAKYPAWLLLEEKIDQIVTFHLFASSAQLMKPLYNPTYLNKKRIKETDR</sequence>
<gene>
    <name evidence="1" type="ORF">L6164_019817</name>
</gene>
<evidence type="ECO:0000313" key="2">
    <source>
        <dbReference type="Proteomes" id="UP000828941"/>
    </source>
</evidence>
<protein>
    <submittedName>
        <fullName evidence="1">Uncharacterized protein</fullName>
    </submittedName>
</protein>
<name>A0ACB9MTC7_BAUVA</name>
<reference evidence="1 2" key="1">
    <citation type="journal article" date="2022" name="DNA Res.">
        <title>Chromosomal-level genome assembly of the orchid tree Bauhinia variegata (Leguminosae; Cercidoideae) supports the allotetraploid origin hypothesis of Bauhinia.</title>
        <authorList>
            <person name="Zhong Y."/>
            <person name="Chen Y."/>
            <person name="Zheng D."/>
            <person name="Pang J."/>
            <person name="Liu Y."/>
            <person name="Luo S."/>
            <person name="Meng S."/>
            <person name="Qian L."/>
            <person name="Wei D."/>
            <person name="Dai S."/>
            <person name="Zhou R."/>
        </authorList>
    </citation>
    <scope>NUCLEOTIDE SEQUENCE [LARGE SCALE GENOMIC DNA]</scope>
    <source>
        <strain evidence="1">BV-YZ2020</strain>
    </source>
</reference>
<proteinExistence type="predicted"/>
<accession>A0ACB9MTC7</accession>
<keyword evidence="2" id="KW-1185">Reference proteome</keyword>